<dbReference type="PANTHER" id="PTHR24124:SF14">
    <property type="entry name" value="CHROMOSOME UNDETERMINED SCAFFOLD_25, WHOLE GENOME SHOTGUN SEQUENCE"/>
    <property type="match status" value="1"/>
</dbReference>
<sequence length="107" mass="11920">MEKVKPVLRTASEFTDICDEDGQTPLHMAIDIGNIEIVGLLLENMNNDAIIKPTKDSNRYTVLHLAVQNSNLIIVQKLFSFLSDTEKLLRLVNSVDESGQTAITFSD</sequence>
<organism evidence="4 5">
    <name type="scientific">Rickettsia conorii subsp. heilongjiangensis</name>
    <dbReference type="NCBI Taxonomy" id="226665"/>
    <lineage>
        <taxon>Bacteria</taxon>
        <taxon>Pseudomonadati</taxon>
        <taxon>Pseudomonadota</taxon>
        <taxon>Alphaproteobacteria</taxon>
        <taxon>Rickettsiales</taxon>
        <taxon>Rickettsiaceae</taxon>
        <taxon>Rickettsieae</taxon>
        <taxon>Rickettsia</taxon>
        <taxon>spotted fever group</taxon>
    </lineage>
</organism>
<dbReference type="AlphaFoldDB" id="A0AAD1GIP5"/>
<gene>
    <name evidence="4" type="ORF">RHHCN13_04465</name>
</gene>
<dbReference type="Proteomes" id="UP000422519">
    <property type="component" value="Chromosome"/>
</dbReference>
<evidence type="ECO:0000313" key="4">
    <source>
        <dbReference type="EMBL" id="BBM92823.1"/>
    </source>
</evidence>
<evidence type="ECO:0000256" key="3">
    <source>
        <dbReference type="PROSITE-ProRule" id="PRU00023"/>
    </source>
</evidence>
<reference evidence="4" key="1">
    <citation type="journal article" date="2019" name="Front. Microbiol.">
        <title>Genomic features of Rickettsia heilongjiangensis revealed by intraspecies comparison and detailed comparison with Rickettsia japonica.</title>
        <authorList>
            <person name="Kasama K."/>
            <person name="Fujita H."/>
            <person name="Yamamoto S."/>
            <person name="Ooka T."/>
            <person name="Gotoh Y."/>
            <person name="Ogura Y."/>
            <person name="Ando S."/>
            <person name="Hayashi T."/>
        </authorList>
    </citation>
    <scope>NUCLEOTIDE SEQUENCE</scope>
    <source>
        <strain evidence="4">HCN-13</strain>
    </source>
</reference>
<evidence type="ECO:0000313" key="5">
    <source>
        <dbReference type="Proteomes" id="UP000422519"/>
    </source>
</evidence>
<name>A0AAD1GIP5_RICCR</name>
<dbReference type="SUPFAM" id="SSF48403">
    <property type="entry name" value="Ankyrin repeat"/>
    <property type="match status" value="1"/>
</dbReference>
<keyword evidence="1" id="KW-0677">Repeat</keyword>
<dbReference type="Pfam" id="PF12796">
    <property type="entry name" value="Ank_2"/>
    <property type="match status" value="1"/>
</dbReference>
<dbReference type="InterPro" id="IPR002110">
    <property type="entry name" value="Ankyrin_rpt"/>
</dbReference>
<dbReference type="PANTHER" id="PTHR24124">
    <property type="entry name" value="ANKYRIN REPEAT FAMILY A"/>
    <property type="match status" value="1"/>
</dbReference>
<proteinExistence type="predicted"/>
<dbReference type="InterPro" id="IPR036770">
    <property type="entry name" value="Ankyrin_rpt-contain_sf"/>
</dbReference>
<dbReference type="EMBL" id="AP019863">
    <property type="protein sequence ID" value="BBM92823.1"/>
    <property type="molecule type" value="Genomic_DNA"/>
</dbReference>
<feature type="repeat" description="ANK" evidence="3">
    <location>
        <begin position="21"/>
        <end position="44"/>
    </location>
</feature>
<keyword evidence="2 3" id="KW-0040">ANK repeat</keyword>
<protein>
    <recommendedName>
        <fullName evidence="6">Ankyrin repeat protein</fullName>
    </recommendedName>
</protein>
<evidence type="ECO:0008006" key="6">
    <source>
        <dbReference type="Google" id="ProtNLM"/>
    </source>
</evidence>
<accession>A0AAD1GIP5</accession>
<evidence type="ECO:0000256" key="2">
    <source>
        <dbReference type="ARBA" id="ARBA00023043"/>
    </source>
</evidence>
<dbReference type="Gene3D" id="1.25.40.20">
    <property type="entry name" value="Ankyrin repeat-containing domain"/>
    <property type="match status" value="1"/>
</dbReference>
<dbReference type="PROSITE" id="PS50297">
    <property type="entry name" value="ANK_REP_REGION"/>
    <property type="match status" value="1"/>
</dbReference>
<dbReference type="GO" id="GO:0010468">
    <property type="term" value="P:regulation of gene expression"/>
    <property type="evidence" value="ECO:0007669"/>
    <property type="project" value="TreeGrafter"/>
</dbReference>
<evidence type="ECO:0000256" key="1">
    <source>
        <dbReference type="ARBA" id="ARBA00022737"/>
    </source>
</evidence>
<dbReference type="SMART" id="SM00248">
    <property type="entry name" value="ANK"/>
    <property type="match status" value="2"/>
</dbReference>
<dbReference type="PROSITE" id="PS50088">
    <property type="entry name" value="ANK_REPEAT"/>
    <property type="match status" value="1"/>
</dbReference>